<dbReference type="GO" id="GO:0004674">
    <property type="term" value="F:protein serine/threonine kinase activity"/>
    <property type="evidence" value="ECO:0007669"/>
    <property type="project" value="InterPro"/>
</dbReference>
<protein>
    <submittedName>
        <fullName evidence="2">Protein kinase</fullName>
    </submittedName>
</protein>
<gene>
    <name evidence="2" type="ORF">IPV69_02300</name>
</gene>
<keyword evidence="2" id="KW-0418">Kinase</keyword>
<name>A0A7M2WXK2_9BACT</name>
<dbReference type="Pfam" id="PF12773">
    <property type="entry name" value="DZR"/>
    <property type="match status" value="1"/>
</dbReference>
<dbReference type="SUPFAM" id="SSF56112">
    <property type="entry name" value="Protein kinase-like (PK-like)"/>
    <property type="match status" value="1"/>
</dbReference>
<reference evidence="2 3" key="1">
    <citation type="submission" date="2020-10" db="EMBL/GenBank/DDBJ databases">
        <title>Wide distribution of Phycisphaera-like planctomycetes from WD2101 soil group in peatlands and genome analysis of the first cultivated representative.</title>
        <authorList>
            <person name="Dedysh S.N."/>
            <person name="Beletsky A.V."/>
            <person name="Ivanova A."/>
            <person name="Kulichevskaya I.S."/>
            <person name="Suzina N.E."/>
            <person name="Philippov D.A."/>
            <person name="Rakitin A.L."/>
            <person name="Mardanov A.V."/>
            <person name="Ravin N.V."/>
        </authorList>
    </citation>
    <scope>NUCLEOTIDE SEQUENCE [LARGE SCALE GENOMIC DNA]</scope>
    <source>
        <strain evidence="2 3">M1803</strain>
    </source>
</reference>
<dbReference type="KEGG" id="hbs:IPV69_02300"/>
<dbReference type="AlphaFoldDB" id="A0A7M2WXK2"/>
<dbReference type="PROSITE" id="PS00108">
    <property type="entry name" value="PROTEIN_KINASE_ST"/>
    <property type="match status" value="1"/>
</dbReference>
<dbReference type="SMART" id="SM00220">
    <property type="entry name" value="S_TKc"/>
    <property type="match status" value="1"/>
</dbReference>
<accession>A0A7M2WXK2</accession>
<dbReference type="InterPro" id="IPR045269">
    <property type="entry name" value="Atg1-like"/>
</dbReference>
<dbReference type="InterPro" id="IPR000719">
    <property type="entry name" value="Prot_kinase_dom"/>
</dbReference>
<dbReference type="Gene3D" id="1.10.510.10">
    <property type="entry name" value="Transferase(Phosphotransferase) domain 1"/>
    <property type="match status" value="1"/>
</dbReference>
<dbReference type="InterPro" id="IPR011009">
    <property type="entry name" value="Kinase-like_dom_sf"/>
</dbReference>
<dbReference type="GO" id="GO:0005524">
    <property type="term" value="F:ATP binding"/>
    <property type="evidence" value="ECO:0007669"/>
    <property type="project" value="InterPro"/>
</dbReference>
<feature type="domain" description="Protein kinase" evidence="1">
    <location>
        <begin position="11"/>
        <end position="358"/>
    </location>
</feature>
<dbReference type="EMBL" id="CP063458">
    <property type="protein sequence ID" value="QOV90225.1"/>
    <property type="molecule type" value="Genomic_DNA"/>
</dbReference>
<evidence type="ECO:0000313" key="3">
    <source>
        <dbReference type="Proteomes" id="UP000593765"/>
    </source>
</evidence>
<dbReference type="PANTHER" id="PTHR24348">
    <property type="entry name" value="SERINE/THREONINE-PROTEIN KINASE UNC-51-RELATED"/>
    <property type="match status" value="1"/>
</dbReference>
<keyword evidence="2" id="KW-0808">Transferase</keyword>
<proteinExistence type="predicted"/>
<dbReference type="InterPro" id="IPR025874">
    <property type="entry name" value="DZR"/>
</dbReference>
<dbReference type="PROSITE" id="PS50216">
    <property type="entry name" value="DHHC"/>
    <property type="match status" value="1"/>
</dbReference>
<sequence>MPNANQRVGEHVLQERIASGAFGEVWKANHHVWHDQLVAVKIPTDPNYVRDLQREGTAIHGLQHTNIVRAMGFDPYAETPYLVMEYVPGTSLRPLIVNKKLTPTDAIAVMKQVLAGLSYAHKNNVVHRDIKPENILVHERAFKDGFNTEGVVKVTDFGLGKSTAMRAESIALSQSSSGDHAREIAGTLEYMAPEQRQGAAVDGRADLFACGVVLYEMLTGEKPAGTDVPSDLNRQSPKHLDEVFRRSYARLDKRFASAEEMIQALTSAPPIPGGMKPKAGVPPLPTGRVVAPPPMTGKRTTCPQCRGAVDANDQFCMHCGVQMVENVRRCPQCGAYPDPTDHHCIFCGQTLTMEAGIR</sequence>
<dbReference type="GO" id="GO:0005737">
    <property type="term" value="C:cytoplasm"/>
    <property type="evidence" value="ECO:0007669"/>
    <property type="project" value="TreeGrafter"/>
</dbReference>
<evidence type="ECO:0000259" key="1">
    <source>
        <dbReference type="PROSITE" id="PS50011"/>
    </source>
</evidence>
<keyword evidence="3" id="KW-1185">Reference proteome</keyword>
<organism evidence="2 3">
    <name type="scientific">Humisphaera borealis</name>
    <dbReference type="NCBI Taxonomy" id="2807512"/>
    <lineage>
        <taxon>Bacteria</taxon>
        <taxon>Pseudomonadati</taxon>
        <taxon>Planctomycetota</taxon>
        <taxon>Phycisphaerae</taxon>
        <taxon>Tepidisphaerales</taxon>
        <taxon>Tepidisphaeraceae</taxon>
        <taxon>Humisphaera</taxon>
    </lineage>
</organism>
<evidence type="ECO:0000313" key="2">
    <source>
        <dbReference type="EMBL" id="QOV90225.1"/>
    </source>
</evidence>
<dbReference type="Proteomes" id="UP000593765">
    <property type="component" value="Chromosome"/>
</dbReference>
<dbReference type="RefSeq" id="WP_206293301.1">
    <property type="nucleotide sequence ID" value="NZ_CP063458.1"/>
</dbReference>
<dbReference type="Pfam" id="PF00069">
    <property type="entry name" value="Pkinase"/>
    <property type="match status" value="1"/>
</dbReference>
<dbReference type="InterPro" id="IPR008271">
    <property type="entry name" value="Ser/Thr_kinase_AS"/>
</dbReference>
<dbReference type="PROSITE" id="PS50011">
    <property type="entry name" value="PROTEIN_KINASE_DOM"/>
    <property type="match status" value="1"/>
</dbReference>
<dbReference type="CDD" id="cd14014">
    <property type="entry name" value="STKc_PknB_like"/>
    <property type="match status" value="1"/>
</dbReference>